<dbReference type="AlphaFoldDB" id="A0A6B0T1A2"/>
<name>A0A6B0T1A2_9EURY</name>
<gene>
    <name evidence="3" type="ORF">GRX01_13820</name>
</gene>
<feature type="transmembrane region" description="Helical" evidence="2">
    <location>
        <begin position="381"/>
        <end position="400"/>
    </location>
</feature>
<keyword evidence="2" id="KW-1133">Transmembrane helix</keyword>
<evidence type="ECO:0000256" key="1">
    <source>
        <dbReference type="SAM" id="MobiDB-lite"/>
    </source>
</evidence>
<evidence type="ECO:0000313" key="3">
    <source>
        <dbReference type="EMBL" id="MXR42412.1"/>
    </source>
</evidence>
<dbReference type="EMBL" id="WUUS01000008">
    <property type="protein sequence ID" value="MXR42412.1"/>
    <property type="molecule type" value="Genomic_DNA"/>
</dbReference>
<feature type="compositionally biased region" description="Low complexity" evidence="1">
    <location>
        <begin position="255"/>
        <end position="314"/>
    </location>
</feature>
<keyword evidence="2" id="KW-0472">Membrane</keyword>
<dbReference type="Proteomes" id="UP000437065">
    <property type="component" value="Unassembled WGS sequence"/>
</dbReference>
<sequence>MRPSGGSDRGCDGRSSLVVAAVVAVLVVASVVPAALAATDPNYSVAIDGAVAVPAVEYTADGETVEVTDIGRYTSQDTLRFSVDAPDGEYYTVRIVDGDQTAVETEAGRGDDDFSVSLRYYDVGTYVVAVTDESGNQRELLAAQPFVVGGYTVDQSVPERVDPDDTFTVTATVEERGNAPSFTDVTVAVGDDSTRVVRNATRVNDTAWSATFDASTFGTGEFTVVTGVRGDPAFDDTTRELLGMSGSGTVSIRETTPTPTATATATPTATTTATTNTTTTTTNTTTANTTTTETATSSDGTATSTATATAGTSTTPPPTTGPTTTAPGTDADGTTPTPTAGTTVTPDSNATVGDVTTRADTDGTGDGRSDGDGSTATSAPLFGPLGYLLALVVGLCLLAVHDP</sequence>
<keyword evidence="4" id="KW-1185">Reference proteome</keyword>
<feature type="compositionally biased region" description="Low complexity" evidence="1">
    <location>
        <begin position="321"/>
        <end position="343"/>
    </location>
</feature>
<organism evidence="3 4">
    <name type="scientific">Halobaculum saliterrae</name>
    <dbReference type="NCBI Taxonomy" id="2073113"/>
    <lineage>
        <taxon>Archaea</taxon>
        <taxon>Methanobacteriati</taxon>
        <taxon>Methanobacteriota</taxon>
        <taxon>Stenosarchaea group</taxon>
        <taxon>Halobacteria</taxon>
        <taxon>Halobacteriales</taxon>
        <taxon>Haloferacaceae</taxon>
        <taxon>Halobaculum</taxon>
    </lineage>
</organism>
<accession>A0A6B0T1A2</accession>
<comment type="caution">
    <text evidence="3">The sequence shown here is derived from an EMBL/GenBank/DDBJ whole genome shotgun (WGS) entry which is preliminary data.</text>
</comment>
<feature type="region of interest" description="Disordered" evidence="1">
    <location>
        <begin position="242"/>
        <end position="375"/>
    </location>
</feature>
<feature type="compositionally biased region" description="Basic and acidic residues" evidence="1">
    <location>
        <begin position="357"/>
        <end position="371"/>
    </location>
</feature>
<keyword evidence="2" id="KW-0812">Transmembrane</keyword>
<evidence type="ECO:0000313" key="4">
    <source>
        <dbReference type="Proteomes" id="UP000437065"/>
    </source>
</evidence>
<evidence type="ECO:0000256" key="2">
    <source>
        <dbReference type="SAM" id="Phobius"/>
    </source>
</evidence>
<reference evidence="3 4" key="1">
    <citation type="submission" date="2019-12" db="EMBL/GenBank/DDBJ databases">
        <title>Isolation and characterization of three novel carbon monoxide-oxidizing members of Halobacteria from salione crusts and soils.</title>
        <authorList>
            <person name="Myers M.R."/>
            <person name="King G.M."/>
        </authorList>
    </citation>
    <scope>NUCLEOTIDE SEQUENCE [LARGE SCALE GENOMIC DNA]</scope>
    <source>
        <strain evidence="3 4">WSA2</strain>
    </source>
</reference>
<protein>
    <submittedName>
        <fullName evidence="3">Uncharacterized protein</fullName>
    </submittedName>
</protein>
<dbReference type="RefSeq" id="WP_159668578.1">
    <property type="nucleotide sequence ID" value="NZ_WUUS01000008.1"/>
</dbReference>
<proteinExistence type="predicted"/>